<dbReference type="RefSeq" id="WP_119052024.1">
    <property type="nucleotide sequence ID" value="NZ_CP032157.1"/>
</dbReference>
<sequence length="236" mass="25158">MKKIGLFLLMILPVALMAQKQVINDDNAQPRTVGSFHAIRVTNAIDLYLSQSDEEALAVSAVKPEFRDRIKTVVEDGVLKISYDDDMKWWKGNKKLKVYVSFKTLDKLTATGASDVIVSGTLKANELAISMGGASDFKGTIEANVLDVNLSGASDAVVDGKVTTLRVDANGASDFKGFDLQADSCNVEASGASDIKVTVNKELNARASGASGVHYRGDGVIRDLRTSGASNVSKRG</sequence>
<dbReference type="OrthoDB" id="877489at2"/>
<feature type="chain" id="PRO_5017834469" evidence="1">
    <location>
        <begin position="19"/>
        <end position="236"/>
    </location>
</feature>
<reference evidence="3 4" key="1">
    <citation type="submission" date="2018-09" db="EMBL/GenBank/DDBJ databases">
        <title>Genome sequencing of strain 6GH32-13.</title>
        <authorList>
            <person name="Weon H.-Y."/>
            <person name="Heo J."/>
            <person name="Kwon S.-W."/>
        </authorList>
    </citation>
    <scope>NUCLEOTIDE SEQUENCE [LARGE SCALE GENOMIC DNA]</scope>
    <source>
        <strain evidence="3 4">5GH32-13</strain>
    </source>
</reference>
<dbReference type="KEGG" id="pseg:D3H65_20075"/>
<keyword evidence="4" id="KW-1185">Reference proteome</keyword>
<dbReference type="AlphaFoldDB" id="A0A3B7MWU0"/>
<evidence type="ECO:0000313" key="4">
    <source>
        <dbReference type="Proteomes" id="UP000263900"/>
    </source>
</evidence>
<gene>
    <name evidence="3" type="ORF">D3H65_20075</name>
</gene>
<proteinExistence type="predicted"/>
<feature type="domain" description="Putative auto-transporter adhesin head GIN" evidence="2">
    <location>
        <begin position="36"/>
        <end position="218"/>
    </location>
</feature>
<feature type="signal peptide" evidence="1">
    <location>
        <begin position="1"/>
        <end position="18"/>
    </location>
</feature>
<evidence type="ECO:0000259" key="2">
    <source>
        <dbReference type="Pfam" id="PF10988"/>
    </source>
</evidence>
<accession>A0A3B7MWU0</accession>
<keyword evidence="1" id="KW-0732">Signal</keyword>
<dbReference type="Gene3D" id="2.160.20.120">
    <property type="match status" value="1"/>
</dbReference>
<evidence type="ECO:0000313" key="3">
    <source>
        <dbReference type="EMBL" id="AXY76145.1"/>
    </source>
</evidence>
<evidence type="ECO:0000256" key="1">
    <source>
        <dbReference type="SAM" id="SignalP"/>
    </source>
</evidence>
<dbReference type="EMBL" id="CP032157">
    <property type="protein sequence ID" value="AXY76145.1"/>
    <property type="molecule type" value="Genomic_DNA"/>
</dbReference>
<dbReference type="InterPro" id="IPR021255">
    <property type="entry name" value="DUF2807"/>
</dbReference>
<organism evidence="3 4">
    <name type="scientific">Paraflavitalea soli</name>
    <dbReference type="NCBI Taxonomy" id="2315862"/>
    <lineage>
        <taxon>Bacteria</taxon>
        <taxon>Pseudomonadati</taxon>
        <taxon>Bacteroidota</taxon>
        <taxon>Chitinophagia</taxon>
        <taxon>Chitinophagales</taxon>
        <taxon>Chitinophagaceae</taxon>
        <taxon>Paraflavitalea</taxon>
    </lineage>
</organism>
<protein>
    <submittedName>
        <fullName evidence="3">DUF2807 domain-containing protein</fullName>
    </submittedName>
</protein>
<dbReference type="Proteomes" id="UP000263900">
    <property type="component" value="Chromosome"/>
</dbReference>
<dbReference type="Pfam" id="PF10988">
    <property type="entry name" value="DUF2807"/>
    <property type="match status" value="1"/>
</dbReference>
<name>A0A3B7MWU0_9BACT</name>